<keyword evidence="2" id="KW-1185">Reference proteome</keyword>
<proteinExistence type="predicted"/>
<dbReference type="EMBL" id="CP068393">
    <property type="protein sequence ID" value="QUC65793.1"/>
    <property type="molecule type" value="Genomic_DNA"/>
</dbReference>
<evidence type="ECO:0000313" key="1">
    <source>
        <dbReference type="EMBL" id="QUC65793.1"/>
    </source>
</evidence>
<evidence type="ECO:0000313" key="2">
    <source>
        <dbReference type="Proteomes" id="UP000682782"/>
    </source>
</evidence>
<sequence>MSFAEHRERLYQSLAENTLVVSYAGIPIHTNEDDYFDFVVNSQYFYLTGLERENTAFLAYKTAEKTREFLFIEEPDPLSERWTGKMPTVEEARAISGIEDVRYTDSLEGAISSFMGRFHVEQAYFDLYRCQMNDLPDYNLVMAERFRQAYPHVILKDLHTACVPLREQKDAQEVESIRKAVDITRQGLEYVMKNLKPGMMEYQVQADFEYTCRRLGVKRQAFPTIAGSGINGCMMHYETNHCEVKDGSLVLLDLGVKYENYCSDITRTYPANGKFSPRQREIYELVLKANEAVAAAAKPGMTIKDLNDVASRTLGEGLIALGMIQEVSEVNKYYMHSVSHPIGIDVHDISLAGDVLAPGWIISNEPGLYIDEEAIGIRIEDDLLITEDGCEVLSKDIIKDPDEIEAFMA</sequence>
<protein>
    <submittedName>
        <fullName evidence="1">Aminopeptidase P N-terminal domain-containing protein</fullName>
    </submittedName>
</protein>
<name>A0AC61N4R6_9FIRM</name>
<reference evidence="1" key="1">
    <citation type="submission" date="2021-01" db="EMBL/GenBank/DDBJ databases">
        <title>Complete genome sequence of Clostridiales bacterium R-7.</title>
        <authorList>
            <person name="Mahoney-Kurpe S.C."/>
            <person name="Palevich N."/>
            <person name="Koike S."/>
            <person name="Moon C.D."/>
            <person name="Attwood G.T."/>
        </authorList>
    </citation>
    <scope>NUCLEOTIDE SEQUENCE</scope>
    <source>
        <strain evidence="1">R-7</strain>
    </source>
</reference>
<accession>A0AC61N4R6</accession>
<gene>
    <name evidence="1" type="ORF">JYE49_07810</name>
</gene>
<dbReference type="Proteomes" id="UP000682782">
    <property type="component" value="Chromosome"/>
</dbReference>
<keyword evidence="1" id="KW-0378">Hydrolase</keyword>
<keyword evidence="1" id="KW-0031">Aminopeptidase</keyword>
<organism evidence="1 2">
    <name type="scientific">Aristaeella hokkaidonensis</name>
    <dbReference type="NCBI Taxonomy" id="3046382"/>
    <lineage>
        <taxon>Bacteria</taxon>
        <taxon>Bacillati</taxon>
        <taxon>Bacillota</taxon>
        <taxon>Clostridia</taxon>
        <taxon>Eubacteriales</taxon>
        <taxon>Aristaeellaceae</taxon>
        <taxon>Aristaeella</taxon>
    </lineage>
</organism>
<keyword evidence="1" id="KW-0645">Protease</keyword>